<name>A0AA36DDE1_9BILA</name>
<evidence type="ECO:0000256" key="1">
    <source>
        <dbReference type="ARBA" id="ARBA00004236"/>
    </source>
</evidence>
<dbReference type="InterPro" id="IPR043153">
    <property type="entry name" value="DENN_C"/>
</dbReference>
<evidence type="ECO:0000256" key="2">
    <source>
        <dbReference type="ARBA" id="ARBA00004496"/>
    </source>
</evidence>
<feature type="non-terminal residue" evidence="12">
    <location>
        <position position="1316"/>
    </location>
</feature>
<feature type="compositionally biased region" description="Low complexity" evidence="10">
    <location>
        <begin position="611"/>
        <end position="632"/>
    </location>
</feature>
<dbReference type="GO" id="GO:0005829">
    <property type="term" value="C:cytosol"/>
    <property type="evidence" value="ECO:0007669"/>
    <property type="project" value="TreeGrafter"/>
</dbReference>
<evidence type="ECO:0000313" key="13">
    <source>
        <dbReference type="Proteomes" id="UP001177023"/>
    </source>
</evidence>
<keyword evidence="7" id="KW-0344">Guanine-nucleotide releasing factor</keyword>
<keyword evidence="13" id="KW-1185">Reference proteome</keyword>
<evidence type="ECO:0000313" key="12">
    <source>
        <dbReference type="EMBL" id="CAJ0584651.1"/>
    </source>
</evidence>
<gene>
    <name evidence="12" type="ORF">MSPICULIGERA_LOCUS22697</name>
</gene>
<comment type="subcellular location">
    <subcellularLocation>
        <location evidence="1">Cell membrane</location>
    </subcellularLocation>
    <subcellularLocation>
        <location evidence="2">Cytoplasm</location>
    </subcellularLocation>
</comment>
<feature type="domain" description="UDENN" evidence="11">
    <location>
        <begin position="31"/>
        <end position="493"/>
    </location>
</feature>
<dbReference type="PROSITE" id="PS50211">
    <property type="entry name" value="DENN"/>
    <property type="match status" value="1"/>
</dbReference>
<evidence type="ECO:0000256" key="10">
    <source>
        <dbReference type="SAM" id="MobiDB-lite"/>
    </source>
</evidence>
<feature type="region of interest" description="Disordered" evidence="10">
    <location>
        <begin position="541"/>
        <end position="585"/>
    </location>
</feature>
<dbReference type="Pfam" id="PF25328">
    <property type="entry name" value="PH_MADD"/>
    <property type="match status" value="1"/>
</dbReference>
<dbReference type="PANTHER" id="PTHR13008">
    <property type="entry name" value="MAP-KINASE ACTIVATING DEATH DOMAIN PROTEIN MADD /DENN/AEX-3 C.ELEGANS"/>
    <property type="match status" value="1"/>
</dbReference>
<feature type="compositionally biased region" description="Polar residues" evidence="10">
    <location>
        <begin position="867"/>
        <end position="891"/>
    </location>
</feature>
<protein>
    <recommendedName>
        <fullName evidence="4">MAP kinase-activating death domain protein</fullName>
    </recommendedName>
</protein>
<feature type="region of interest" description="Disordered" evidence="10">
    <location>
        <begin position="611"/>
        <end position="634"/>
    </location>
</feature>
<evidence type="ECO:0000256" key="7">
    <source>
        <dbReference type="ARBA" id="ARBA00022658"/>
    </source>
</evidence>
<dbReference type="Gene3D" id="3.40.50.11500">
    <property type="match status" value="1"/>
</dbReference>
<dbReference type="Pfam" id="PF03456">
    <property type="entry name" value="uDENN"/>
    <property type="match status" value="1"/>
</dbReference>
<dbReference type="GO" id="GO:0032483">
    <property type="term" value="P:regulation of Rab protein signal transduction"/>
    <property type="evidence" value="ECO:0007669"/>
    <property type="project" value="TreeGrafter"/>
</dbReference>
<evidence type="ECO:0000256" key="5">
    <source>
        <dbReference type="ARBA" id="ARBA00022475"/>
    </source>
</evidence>
<dbReference type="InterPro" id="IPR039980">
    <property type="entry name" value="MADD"/>
</dbReference>
<dbReference type="InterPro" id="IPR057469">
    <property type="entry name" value="PH_MADD"/>
</dbReference>
<comment type="similarity">
    <text evidence="3">Belongs to the MADD family.</text>
</comment>
<dbReference type="Gene3D" id="3.30.450.200">
    <property type="match status" value="1"/>
</dbReference>
<sequence>MDDKGKELCPRLIDYLVVVGKRPKQRSTSVSTHAGLPLNPNSHTVSHPELLRRYPTDDHKDFPLPNEVTVFCQPEGCPTISYSNRERRAKDTQFFVFMLTEKDTSKIRYGVCLNFFQSCERRTADGPANKTKKRDQQVSLTSMCLISHHPFISIFHELMIILKKLIDAANYRASLSNSLKEIVWSVLTGSWQDTIPTEVMKEIKQIETWILMMLSSPVPVPGKTKVQLEILPPEIIPMFSFALPDHTRFSLVDFPLHLPFELLGIEAAVKVLSAVMLEYKVVLQSRNYNAVSMCVLSFVALLYPLEYMFPVIPLLPAYMQSAEHLLLAPTPFVIGVPSSFWAHKKLQEIPSDIIVVDLDSCQVHIPEELSLPELPEPDASQLKMNIRNALNKMSTNLVEERRGSIEANYTNDADEVDVACRVSMVKFYNSTNVFANFSEHTRTLRLYPRPVVALQSESFLRSRPNCTQFTMDLCRTQAVEYFAEECLCPKNETFVRVQNGIEKAQQVGDKAKWFADGLMPVHFTVYPDNSTLASALDVWKREAPHDDSEEESDDEADHRPGSTSSIDDLVFDSPDEAPDRHIASKPLGEVNDVYKEPLNLEIPASESAVSLGSSISSGHSSPSSSRSASAQDSEADFARLAENLALKSDAKGAFSFDHEDDEEEHTPLSSLTDTSGNFMSGFNGLAEKSSGIFSQVLNKTGGLKQAQAIRDKALKPLANATASRIEQSQHAVKSKTQGVQTSAQTANQQSKNQQAVREVCDAILAGQGIGMFAYPKFKRLMEDESLRELVCSKLNLGLENKLTEEEYVKEFPLTRAQYKGYVKVLQACLAGIELSFNTPGSNGLASVFHVLEIAHTHFWSRDDGSMTPASQPNSVLNTPSASSHDFQQMQPRQKLPATSFDMRASPKPIGKVPNGEPAQGPSTKLAREASIESSSSSSQRTQLEKLRMPLSLPVVSNSASTSPRSIATPMEPTRHYIYQDLILPSPNPLWQNTVFWENAFYDVVGQERDIIGMDQEPSEMIDRYATLSDSERKRLELEEDRLLSTLLHNLTGYMIMCGTGQKAIQQKIRRLLGKSHIGLVCSKTINILLDDLPQQQGNGIPLKPLGSRLVQKQSFTVYAGSNAQGTMMFLEVCDDAVVLRAVTGAVTERWWYERLVNMTYSPKTKVLCLWRRHEDKVHMDKFFTKKCRELYLCMKAAMERAAARGRVSVEGRDLGGEFPVHDTETNQGGLMQVRIDGIAILFENSQVFIELANIKKCNTYGGNCFVLEEFDRKKGEMVQRRYFSQMADQICYAVLCVFSFVAAGQKNQASPKKLEK</sequence>
<dbReference type="SMART" id="SM00800">
    <property type="entry name" value="uDENN"/>
    <property type="match status" value="1"/>
</dbReference>
<dbReference type="SMART" id="SM00801">
    <property type="entry name" value="dDENN"/>
    <property type="match status" value="1"/>
</dbReference>
<evidence type="ECO:0000256" key="9">
    <source>
        <dbReference type="ARBA" id="ARBA00023136"/>
    </source>
</evidence>
<accession>A0AA36DDE1</accession>
<reference evidence="12" key="1">
    <citation type="submission" date="2023-06" db="EMBL/GenBank/DDBJ databases">
        <authorList>
            <person name="Delattre M."/>
        </authorList>
    </citation>
    <scope>NUCLEOTIDE SEQUENCE</scope>
    <source>
        <strain evidence="12">AF72</strain>
    </source>
</reference>
<dbReference type="InterPro" id="IPR037516">
    <property type="entry name" value="Tripartite_DENN"/>
</dbReference>
<evidence type="ECO:0000256" key="4">
    <source>
        <dbReference type="ARBA" id="ARBA00017868"/>
    </source>
</evidence>
<evidence type="ECO:0000259" key="11">
    <source>
        <dbReference type="PROSITE" id="PS50211"/>
    </source>
</evidence>
<keyword evidence="6" id="KW-0963">Cytoplasm</keyword>
<dbReference type="Proteomes" id="UP001177023">
    <property type="component" value="Unassembled WGS sequence"/>
</dbReference>
<evidence type="ECO:0000256" key="3">
    <source>
        <dbReference type="ARBA" id="ARBA00005978"/>
    </source>
</evidence>
<dbReference type="InterPro" id="IPR005113">
    <property type="entry name" value="uDENN_dom"/>
</dbReference>
<keyword evidence="5" id="KW-1003">Cell membrane</keyword>
<dbReference type="EMBL" id="CATQJA010002699">
    <property type="protein sequence ID" value="CAJ0584651.1"/>
    <property type="molecule type" value="Genomic_DNA"/>
</dbReference>
<dbReference type="SMART" id="SM00799">
    <property type="entry name" value="DENN"/>
    <property type="match status" value="1"/>
</dbReference>
<dbReference type="GO" id="GO:0005085">
    <property type="term" value="F:guanyl-nucleotide exchange factor activity"/>
    <property type="evidence" value="ECO:0007669"/>
    <property type="project" value="UniProtKB-KW"/>
</dbReference>
<feature type="region of interest" description="Disordered" evidence="10">
    <location>
        <begin position="26"/>
        <end position="48"/>
    </location>
</feature>
<dbReference type="PANTHER" id="PTHR13008:SF7">
    <property type="entry name" value="MAP KINASE-ACTIVATING DEATH DOMAIN PROTEIN"/>
    <property type="match status" value="1"/>
</dbReference>
<dbReference type="GO" id="GO:0042981">
    <property type="term" value="P:regulation of apoptotic process"/>
    <property type="evidence" value="ECO:0007669"/>
    <property type="project" value="TreeGrafter"/>
</dbReference>
<dbReference type="Pfam" id="PF23629">
    <property type="entry name" value="Death_MADD"/>
    <property type="match status" value="1"/>
</dbReference>
<dbReference type="FunFam" id="3.40.50.11500:FF:000010">
    <property type="entry name" value="Protein CBR-AEX-3"/>
    <property type="match status" value="1"/>
</dbReference>
<dbReference type="InterPro" id="IPR001194">
    <property type="entry name" value="cDENN_dom"/>
</dbReference>
<feature type="region of interest" description="Disordered" evidence="10">
    <location>
        <begin position="864"/>
        <end position="945"/>
    </location>
</feature>
<organism evidence="12 13">
    <name type="scientific">Mesorhabditis spiculigera</name>
    <dbReference type="NCBI Taxonomy" id="96644"/>
    <lineage>
        <taxon>Eukaryota</taxon>
        <taxon>Metazoa</taxon>
        <taxon>Ecdysozoa</taxon>
        <taxon>Nematoda</taxon>
        <taxon>Chromadorea</taxon>
        <taxon>Rhabditida</taxon>
        <taxon>Rhabditina</taxon>
        <taxon>Rhabditomorpha</taxon>
        <taxon>Rhabditoidea</taxon>
        <taxon>Rhabditidae</taxon>
        <taxon>Mesorhabditinae</taxon>
        <taxon>Mesorhabditis</taxon>
    </lineage>
</organism>
<dbReference type="InterPro" id="IPR005112">
    <property type="entry name" value="dDENN_dom"/>
</dbReference>
<keyword evidence="9" id="KW-0472">Membrane</keyword>
<dbReference type="InterPro" id="IPR056574">
    <property type="entry name" value="Death_MADD"/>
</dbReference>
<dbReference type="GO" id="GO:0005886">
    <property type="term" value="C:plasma membrane"/>
    <property type="evidence" value="ECO:0007669"/>
    <property type="project" value="UniProtKB-SubCell"/>
</dbReference>
<proteinExistence type="inferred from homology"/>
<dbReference type="GO" id="GO:0006915">
    <property type="term" value="P:apoptotic process"/>
    <property type="evidence" value="ECO:0007669"/>
    <property type="project" value="UniProtKB-KW"/>
</dbReference>
<evidence type="ECO:0000256" key="6">
    <source>
        <dbReference type="ARBA" id="ARBA00022490"/>
    </source>
</evidence>
<feature type="region of interest" description="Disordered" evidence="10">
    <location>
        <begin position="725"/>
        <end position="751"/>
    </location>
</feature>
<dbReference type="Pfam" id="PF02141">
    <property type="entry name" value="DENN"/>
    <property type="match status" value="1"/>
</dbReference>
<keyword evidence="8" id="KW-0053">Apoptosis</keyword>
<evidence type="ECO:0000256" key="8">
    <source>
        <dbReference type="ARBA" id="ARBA00022703"/>
    </source>
</evidence>
<comment type="caution">
    <text evidence="12">The sequence shown here is derived from an EMBL/GenBank/DDBJ whole genome shotgun (WGS) entry which is preliminary data.</text>
</comment>